<accession>A0A0A0EFF8</accession>
<sequence>MQAEPWAIPDPDYQPEFYADIPVKRLLAWIVDSVLIMGAVLLILPFTAFVGLFFLPLMFLLIGFAYRWMTLSGGSATLGMRLMAVEMRDGYGQRFDTATAFLHTLGYTVSLAFPILQIISIVMMLMGPRAQGLTDNVLGTVAINRRAGM</sequence>
<keyword evidence="3 5" id="KW-1133">Transmembrane helix</keyword>
<dbReference type="STRING" id="1461694.ATO9_15040"/>
<dbReference type="Proteomes" id="UP000030004">
    <property type="component" value="Unassembled WGS sequence"/>
</dbReference>
<dbReference type="eggNOG" id="COG1714">
    <property type="taxonomic scope" value="Bacteria"/>
</dbReference>
<evidence type="ECO:0000313" key="8">
    <source>
        <dbReference type="Proteomes" id="UP000030004"/>
    </source>
</evidence>
<evidence type="ECO:0000256" key="4">
    <source>
        <dbReference type="ARBA" id="ARBA00023136"/>
    </source>
</evidence>
<comment type="caution">
    <text evidence="7">The sequence shown here is derived from an EMBL/GenBank/DDBJ whole genome shotgun (WGS) entry which is preliminary data.</text>
</comment>
<dbReference type="Pfam" id="PF06271">
    <property type="entry name" value="RDD"/>
    <property type="match status" value="1"/>
</dbReference>
<dbReference type="AlphaFoldDB" id="A0A0A0EFF8"/>
<feature type="transmembrane region" description="Helical" evidence="5">
    <location>
        <begin position="65"/>
        <end position="84"/>
    </location>
</feature>
<organism evidence="7 8">
    <name type="scientific">Pseudooceanicola atlanticus</name>
    <dbReference type="NCBI Taxonomy" id="1461694"/>
    <lineage>
        <taxon>Bacteria</taxon>
        <taxon>Pseudomonadati</taxon>
        <taxon>Pseudomonadota</taxon>
        <taxon>Alphaproteobacteria</taxon>
        <taxon>Rhodobacterales</taxon>
        <taxon>Paracoccaceae</taxon>
        <taxon>Pseudooceanicola</taxon>
    </lineage>
</organism>
<dbReference type="GO" id="GO:0016020">
    <property type="term" value="C:membrane"/>
    <property type="evidence" value="ECO:0007669"/>
    <property type="project" value="UniProtKB-SubCell"/>
</dbReference>
<gene>
    <name evidence="7" type="ORF">ATO9_15040</name>
</gene>
<name>A0A0A0EFF8_9RHOB</name>
<comment type="subcellular location">
    <subcellularLocation>
        <location evidence="1">Membrane</location>
        <topology evidence="1">Multi-pass membrane protein</topology>
    </subcellularLocation>
</comment>
<evidence type="ECO:0000256" key="5">
    <source>
        <dbReference type="SAM" id="Phobius"/>
    </source>
</evidence>
<keyword evidence="4 5" id="KW-0472">Membrane</keyword>
<evidence type="ECO:0000313" key="7">
    <source>
        <dbReference type="EMBL" id="KGM47912.1"/>
    </source>
</evidence>
<dbReference type="EMBL" id="AQQX01000006">
    <property type="protein sequence ID" value="KGM47912.1"/>
    <property type="molecule type" value="Genomic_DNA"/>
</dbReference>
<evidence type="ECO:0000256" key="2">
    <source>
        <dbReference type="ARBA" id="ARBA00022692"/>
    </source>
</evidence>
<feature type="transmembrane region" description="Helical" evidence="5">
    <location>
        <begin position="105"/>
        <end position="126"/>
    </location>
</feature>
<dbReference type="OrthoDB" id="7270324at2"/>
<feature type="domain" description="RDD" evidence="6">
    <location>
        <begin position="23"/>
        <end position="137"/>
    </location>
</feature>
<dbReference type="InterPro" id="IPR010432">
    <property type="entry name" value="RDD"/>
</dbReference>
<keyword evidence="2 5" id="KW-0812">Transmembrane</keyword>
<evidence type="ECO:0000259" key="6">
    <source>
        <dbReference type="Pfam" id="PF06271"/>
    </source>
</evidence>
<keyword evidence="8" id="KW-1185">Reference proteome</keyword>
<evidence type="ECO:0000256" key="1">
    <source>
        <dbReference type="ARBA" id="ARBA00004141"/>
    </source>
</evidence>
<feature type="transmembrane region" description="Helical" evidence="5">
    <location>
        <begin position="34"/>
        <end position="59"/>
    </location>
</feature>
<proteinExistence type="predicted"/>
<protein>
    <recommendedName>
        <fullName evidence="6">RDD domain-containing protein</fullName>
    </recommendedName>
</protein>
<evidence type="ECO:0000256" key="3">
    <source>
        <dbReference type="ARBA" id="ARBA00022989"/>
    </source>
</evidence>
<reference evidence="7 8" key="1">
    <citation type="journal article" date="2015" name="Antonie Van Leeuwenhoek">
        <title>Pseudooceanicola atlanticus gen. nov. sp. nov., isolated from surface seawater of the Atlantic Ocean and reclassification of Oceanicola batsensis, Oceanicola marinus, Oceanicola nitratireducens, Oceanicola nanhaiensis, Oceanicola antarcticus and Oceanicola flagellatus, as Pseudooceanicola batsensis comb. nov., Pseudooceanicola marinus comb. nov., Pseudooceanicola nitratireducens comb. nov., Pseudooceanicola nanhaiensis comb. nov., Pseudooceanicola antarcticus comb. nov., and Pseudooceanicola flagellatus comb. nov.</title>
        <authorList>
            <person name="Lai Q."/>
            <person name="Li G."/>
            <person name="Liu X."/>
            <person name="Du Y."/>
            <person name="Sun F."/>
            <person name="Shao Z."/>
        </authorList>
    </citation>
    <scope>NUCLEOTIDE SEQUENCE [LARGE SCALE GENOMIC DNA]</scope>
    <source>
        <strain evidence="7 8">22II-s11g</strain>
    </source>
</reference>
<dbReference type="RefSeq" id="WP_043750723.1">
    <property type="nucleotide sequence ID" value="NZ_AQQX01000006.1"/>
</dbReference>